<feature type="compositionally biased region" description="Basic and acidic residues" evidence="2">
    <location>
        <begin position="13"/>
        <end position="25"/>
    </location>
</feature>
<feature type="compositionally biased region" description="Low complexity" evidence="2">
    <location>
        <begin position="26"/>
        <end position="37"/>
    </location>
</feature>
<sequence>MAQDPVKGLTPDEFTKRFGSLEHLKPTSTTPTQEEQQGLTPEEFKKKFKTVSPEQVSSDKPPSEPAEDSIFDLEIGKSLGIGGKSALATLARIPQLIGLGLPSISVVPTVPSGKELEEISASLQYLVNKITTPKKEKPLPPAKSLKEVFTSPRRIAEGAIEALPLMGIQIGAFVANPLFGTALMVATEGSEPLKEIDEWEKQTGNVLPREVKAMIGGTVGGINGLLEKLGIGFMLKRIGGKGLLRKFTQALITAPVEGGTEFLQEWTQILAGAGYKDAEGVLTNMWKAVKDPQNLVRSAEAGAVGAVLGPSVAGGLSTLEAVARSDEATPPAKKPPLPPPPSEEEVTKARLETLEKEGKFPKLETTDDALAYGVLNIKDEDVLAWKQKIREMQNEIDTARGQNVNPLFRIKNVYEIGETILRYAPQGEMVESKVTGISTVEKTIDASIRNAEKLGNKPVVEILSKLREVLPLGAQVVLVDDLKGSFGTFELGTNNIVFSRESFTRYEGGKEKTSDKILGTVAHELLHFGTVAPFRANPENLSSSEAKFVKTIEELRRLAESNRDQEFGTSLGLSSEIEFITHGLTNPDFQAFLKTIHLGGPKEKTMWQTLLDAIAEFFGVVGQNTALEKLVNATGEYLSTRKTGIDIEQALTLQKYKEALGAKLDAKIQYDPVKGFTQTPLTDSDYEMIVRSISGQDANTRLQWAKEQTDKSLWLKHLAGKGPAPVEYDVNPGADIIGQVLGDDPLPEGTTDEDLEIEYKKPDHIWKILQLLKFPEFALRRKEKARKDATAVLEGEQYLNTMMRDYEAWYNKLNYKMSKEERKETRRAMERAYVAQDPNAQTVSILSAKQDLEEIYAKNPRMKRVIEGADSKGGIIHLFEFVKDRYQKKEIQRLRLSLSEVDNVILDKLLVEGVDMEAIAKAEVEDKYDIEGISKREFNERQLARFGTEDAWTNTKERKRKVKRDAVVRRESKRLVREVEKIKNIKNWGLKEYITNIELGSYRILDVRGGERKTIGFGRTAKEAKKKAFAMRKERNEQGELIRRTDFEVEASTSPIKPHVKRKDVFEGEDDIFEILPRYIYAMEKRIIMQPIIDQYRKNVKADPKEYTADVKVIIQEQINYVMGAKYSLGDVITDDVMKHFGWETGAYSRGIGKARKWWARFKLGYRPTAAVVNAMGGFGNTWVGVGQQFFLKGKEVWKSGKYVDPNTGEVIDFDKKLEEVRSKGGLGIDLAVGEGGEIQTRIPLWQPLGLFQLPERFIRPHGFAANYVYQREVMGLDDQAATEAAKINLRLQNFAYNLAAIPHILRSPSGRLIGQFKTYLIGQIQFLSTLRGRQIYRMIGLQLMMAGPRGVVYMLKSLPWIGAIGLLDDLEEWLVKEKGIIGDVLTRGIGGAFGVDISAPATFQLPSRPEELAGPFLGDALELYKKVILPTLQLGMAKVSGSEEPAYILDEAINWVASLSPLMTYWKDLDKSIMVWDEVMAGKFAKAYKNLKENYRKPNVWITDSENNRAYQIGGLWDRTMLLLGAPPTSKTQYQVLKSIWIKNTAIRSDNRHKAWRRISRKLLRGIPIGNDEWQDAILYGLDPKQIPTVLEFKLMTPLAREVKRAELFRKAEAIDHFGLER</sequence>
<name>A0A0F9VKC3_9ZZZZ</name>
<reference evidence="3" key="1">
    <citation type="journal article" date="2015" name="Nature">
        <title>Complex archaea that bridge the gap between prokaryotes and eukaryotes.</title>
        <authorList>
            <person name="Spang A."/>
            <person name="Saw J.H."/>
            <person name="Jorgensen S.L."/>
            <person name="Zaremba-Niedzwiedzka K."/>
            <person name="Martijn J."/>
            <person name="Lind A.E."/>
            <person name="van Eijk R."/>
            <person name="Schleper C."/>
            <person name="Guy L."/>
            <person name="Ettema T.J."/>
        </authorList>
    </citation>
    <scope>NUCLEOTIDE SEQUENCE</scope>
</reference>
<feature type="region of interest" description="Disordered" evidence="2">
    <location>
        <begin position="1"/>
        <end position="68"/>
    </location>
</feature>
<proteinExistence type="predicted"/>
<organism evidence="3">
    <name type="scientific">marine sediment metagenome</name>
    <dbReference type="NCBI Taxonomy" id="412755"/>
    <lineage>
        <taxon>unclassified sequences</taxon>
        <taxon>metagenomes</taxon>
        <taxon>ecological metagenomes</taxon>
    </lineage>
</organism>
<feature type="compositionally biased region" description="Pro residues" evidence="2">
    <location>
        <begin position="332"/>
        <end position="341"/>
    </location>
</feature>
<evidence type="ECO:0000256" key="1">
    <source>
        <dbReference type="SAM" id="Coils"/>
    </source>
</evidence>
<protein>
    <recommendedName>
        <fullName evidence="4">Large polyvalent protein associated domain-containing protein</fullName>
    </recommendedName>
</protein>
<feature type="region of interest" description="Disordered" evidence="2">
    <location>
        <begin position="323"/>
        <end position="345"/>
    </location>
</feature>
<evidence type="ECO:0000313" key="3">
    <source>
        <dbReference type="EMBL" id="KKN73956.1"/>
    </source>
</evidence>
<accession>A0A0F9VKC3</accession>
<gene>
    <name evidence="3" type="ORF">LCGC14_0395210</name>
</gene>
<keyword evidence="1" id="KW-0175">Coiled coil</keyword>
<feature type="coiled-coil region" evidence="1">
    <location>
        <begin position="375"/>
        <end position="402"/>
    </location>
</feature>
<evidence type="ECO:0000256" key="2">
    <source>
        <dbReference type="SAM" id="MobiDB-lite"/>
    </source>
</evidence>
<comment type="caution">
    <text evidence="3">The sequence shown here is derived from an EMBL/GenBank/DDBJ whole genome shotgun (WGS) entry which is preliminary data.</text>
</comment>
<evidence type="ECO:0008006" key="4">
    <source>
        <dbReference type="Google" id="ProtNLM"/>
    </source>
</evidence>
<dbReference type="EMBL" id="LAZR01000334">
    <property type="protein sequence ID" value="KKN73956.1"/>
    <property type="molecule type" value="Genomic_DNA"/>
</dbReference>